<comment type="caution">
    <text evidence="2">The sequence shown here is derived from an EMBL/GenBank/DDBJ whole genome shotgun (WGS) entry which is preliminary data.</text>
</comment>
<dbReference type="InterPro" id="IPR036116">
    <property type="entry name" value="FN3_sf"/>
</dbReference>
<name>A0ABN8SXM1_9CNID</name>
<evidence type="ECO:0000313" key="2">
    <source>
        <dbReference type="EMBL" id="CAH3196284.1"/>
    </source>
</evidence>
<dbReference type="InterPro" id="IPR013783">
    <property type="entry name" value="Ig-like_fold"/>
</dbReference>
<reference evidence="2 3" key="1">
    <citation type="submission" date="2022-05" db="EMBL/GenBank/DDBJ databases">
        <authorList>
            <consortium name="Genoscope - CEA"/>
            <person name="William W."/>
        </authorList>
    </citation>
    <scope>NUCLEOTIDE SEQUENCE [LARGE SCALE GENOMIC DNA]</scope>
</reference>
<dbReference type="Gene3D" id="2.60.40.10">
    <property type="entry name" value="Immunoglobulins"/>
    <property type="match status" value="1"/>
</dbReference>
<dbReference type="SUPFAM" id="SSF49265">
    <property type="entry name" value="Fibronectin type III"/>
    <property type="match status" value="1"/>
</dbReference>
<dbReference type="Proteomes" id="UP001159427">
    <property type="component" value="Unassembled WGS sequence"/>
</dbReference>
<evidence type="ECO:0000259" key="1">
    <source>
        <dbReference type="PROSITE" id="PS50853"/>
    </source>
</evidence>
<dbReference type="EMBL" id="CALNXI010004680">
    <property type="protein sequence ID" value="CAH3196284.1"/>
    <property type="molecule type" value="Genomic_DNA"/>
</dbReference>
<organism evidence="2 3">
    <name type="scientific">Porites evermanni</name>
    <dbReference type="NCBI Taxonomy" id="104178"/>
    <lineage>
        <taxon>Eukaryota</taxon>
        <taxon>Metazoa</taxon>
        <taxon>Cnidaria</taxon>
        <taxon>Anthozoa</taxon>
        <taxon>Hexacorallia</taxon>
        <taxon>Scleractinia</taxon>
        <taxon>Fungiina</taxon>
        <taxon>Poritidae</taxon>
        <taxon>Porites</taxon>
    </lineage>
</organism>
<accession>A0ABN8SXM1</accession>
<dbReference type="InterPro" id="IPR003961">
    <property type="entry name" value="FN3_dom"/>
</dbReference>
<proteinExistence type="predicted"/>
<dbReference type="PROSITE" id="PS50853">
    <property type="entry name" value="FN3"/>
    <property type="match status" value="1"/>
</dbReference>
<protein>
    <recommendedName>
        <fullName evidence="1">Fibronectin type-III domain-containing protein</fullName>
    </recommendedName>
</protein>
<evidence type="ECO:0000313" key="3">
    <source>
        <dbReference type="Proteomes" id="UP001159427"/>
    </source>
</evidence>
<feature type="domain" description="Fibronectin type-III" evidence="1">
    <location>
        <begin position="1"/>
        <end position="75"/>
    </location>
</feature>
<gene>
    <name evidence="2" type="ORF">PEVE_00032238</name>
</gene>
<sequence>MPPKSSGGTVVSNYIVEHKTVKTEWSSANHESVNGTRFALPMKESETYTVRVRAVNSLGRSEPSKVITIKLTESDVRSLASSNSSGSVRTTYLFEGYLLLLTVFGAFA</sequence>
<dbReference type="CDD" id="cd00063">
    <property type="entry name" value="FN3"/>
    <property type="match status" value="1"/>
</dbReference>
<keyword evidence="3" id="KW-1185">Reference proteome</keyword>